<dbReference type="Gene3D" id="3.40.30.10">
    <property type="entry name" value="Glutaredoxin"/>
    <property type="match status" value="1"/>
</dbReference>
<dbReference type="SUPFAM" id="SSF52833">
    <property type="entry name" value="Thioredoxin-like"/>
    <property type="match status" value="1"/>
</dbReference>
<evidence type="ECO:0000256" key="1">
    <source>
        <dbReference type="ARBA" id="ARBA00023284"/>
    </source>
</evidence>
<dbReference type="EMBL" id="UINC01019733">
    <property type="protein sequence ID" value="SVA83538.1"/>
    <property type="molecule type" value="Genomic_DNA"/>
</dbReference>
<dbReference type="InterPro" id="IPR011893">
    <property type="entry name" value="Selenoprotein_Rdx-typ"/>
</dbReference>
<protein>
    <recommendedName>
        <fullName evidence="3">SelT/SelW/SelH family protein</fullName>
    </recommendedName>
</protein>
<dbReference type="NCBIfam" id="TIGR02174">
    <property type="entry name" value="CXXU_selWTH"/>
    <property type="match status" value="1"/>
</dbReference>
<dbReference type="Pfam" id="PF10262">
    <property type="entry name" value="Rdx"/>
    <property type="match status" value="1"/>
</dbReference>
<keyword evidence="1" id="KW-0676">Redox-active center</keyword>
<evidence type="ECO:0000313" key="2">
    <source>
        <dbReference type="EMBL" id="SVA83538.1"/>
    </source>
</evidence>
<evidence type="ECO:0008006" key="3">
    <source>
        <dbReference type="Google" id="ProtNLM"/>
    </source>
</evidence>
<accession>A0A381Z2N3</accession>
<dbReference type="AlphaFoldDB" id="A0A381Z2N3"/>
<reference evidence="2" key="1">
    <citation type="submission" date="2018-05" db="EMBL/GenBank/DDBJ databases">
        <authorList>
            <person name="Lanie J.A."/>
            <person name="Ng W.-L."/>
            <person name="Kazmierczak K.M."/>
            <person name="Andrzejewski T.M."/>
            <person name="Davidsen T.M."/>
            <person name="Wayne K.J."/>
            <person name="Tettelin H."/>
            <person name="Glass J.I."/>
            <person name="Rusch D."/>
            <person name="Podicherti R."/>
            <person name="Tsui H.-C.T."/>
            <person name="Winkler M.E."/>
        </authorList>
    </citation>
    <scope>NUCLEOTIDE SEQUENCE</scope>
</reference>
<name>A0A381Z2N3_9ZZZZ</name>
<organism evidence="2">
    <name type="scientific">marine metagenome</name>
    <dbReference type="NCBI Taxonomy" id="408172"/>
    <lineage>
        <taxon>unclassified sequences</taxon>
        <taxon>metagenomes</taxon>
        <taxon>ecological metagenomes</taxon>
    </lineage>
</organism>
<dbReference type="InterPro" id="IPR036249">
    <property type="entry name" value="Thioredoxin-like_sf"/>
</dbReference>
<sequence length="58" mass="6787">MADHLVRQFKQDIGELTLLPSDGGRFEIMINEEMIYSKLSTGEFPENLTIEKEVRERM</sequence>
<gene>
    <name evidence="2" type="ORF">METZ01_LOCUS136392</name>
</gene>
<proteinExistence type="predicted"/>